<evidence type="ECO:0000259" key="1">
    <source>
        <dbReference type="Pfam" id="PF13463"/>
    </source>
</evidence>
<dbReference type="SUPFAM" id="SSF46785">
    <property type="entry name" value="Winged helix' DNA-binding domain"/>
    <property type="match status" value="1"/>
</dbReference>
<keyword evidence="2" id="KW-0238">DNA-binding</keyword>
<reference evidence="2 3" key="1">
    <citation type="submission" date="2019-12" db="EMBL/GenBank/DDBJ databases">
        <authorList>
            <person name="Huq M.A."/>
        </authorList>
    </citation>
    <scope>NUCLEOTIDE SEQUENCE [LARGE SCALE GENOMIC DNA]</scope>
    <source>
        <strain evidence="2 3">MAH-20</strain>
    </source>
</reference>
<organism evidence="2 3">
    <name type="scientific">Sphingomonas horti</name>
    <dbReference type="NCBI Taxonomy" id="2682842"/>
    <lineage>
        <taxon>Bacteria</taxon>
        <taxon>Pseudomonadati</taxon>
        <taxon>Pseudomonadota</taxon>
        <taxon>Alphaproteobacteria</taxon>
        <taxon>Sphingomonadales</taxon>
        <taxon>Sphingomonadaceae</taxon>
        <taxon>Sphingomonas</taxon>
    </lineage>
</organism>
<dbReference type="GO" id="GO:0003700">
    <property type="term" value="F:DNA-binding transcription factor activity"/>
    <property type="evidence" value="ECO:0007669"/>
    <property type="project" value="InterPro"/>
</dbReference>
<sequence length="302" mass="32487">MAEAIAGWGTEPSILIFADREHDRAAAAAAARGIGARVIGAEPVADALDRLGRQANVDTVYIELCDGPAGSYDRLLDWTDQATRDGAAAAVLSMPHSLIDEVWARVEGPGITLLCDAGAEERAAALALALARRRHKVHDRSVEAEAERLRRLSEEVARIAGALADLTDSARSAGYLPQGAPPDADGEAEIDADSVRNLIRIRRLRDQFFARELFADPAWDMLLDLMAARLEQSRVAVSSLCIAAAVPATTALRWIRALTEQGLFARRADPADGRRVFIELSDAAAEALAAYFRAARQMGLLI</sequence>
<feature type="domain" description="HTH marR-type" evidence="1">
    <location>
        <begin position="233"/>
        <end position="283"/>
    </location>
</feature>
<dbReference type="AlphaFoldDB" id="A0A6I4J075"/>
<comment type="caution">
    <text evidence="2">The sequence shown here is derived from an EMBL/GenBank/DDBJ whole genome shotgun (WGS) entry which is preliminary data.</text>
</comment>
<accession>A0A6I4J075</accession>
<protein>
    <submittedName>
        <fullName evidence="2">Winged helix DNA-binding protein</fullName>
    </submittedName>
</protein>
<dbReference type="Proteomes" id="UP000441389">
    <property type="component" value="Unassembled WGS sequence"/>
</dbReference>
<dbReference type="GO" id="GO:0003677">
    <property type="term" value="F:DNA binding"/>
    <property type="evidence" value="ECO:0007669"/>
    <property type="project" value="UniProtKB-KW"/>
</dbReference>
<dbReference type="InterPro" id="IPR036388">
    <property type="entry name" value="WH-like_DNA-bd_sf"/>
</dbReference>
<dbReference type="Pfam" id="PF13463">
    <property type="entry name" value="HTH_27"/>
    <property type="match status" value="1"/>
</dbReference>
<evidence type="ECO:0000313" key="2">
    <source>
        <dbReference type="EMBL" id="MVO77962.1"/>
    </source>
</evidence>
<dbReference type="InterPro" id="IPR000835">
    <property type="entry name" value="HTH_MarR-typ"/>
</dbReference>
<evidence type="ECO:0000313" key="3">
    <source>
        <dbReference type="Proteomes" id="UP000441389"/>
    </source>
</evidence>
<name>A0A6I4J075_9SPHN</name>
<keyword evidence="3" id="KW-1185">Reference proteome</keyword>
<gene>
    <name evidence="2" type="ORF">GON01_08455</name>
</gene>
<dbReference type="InterPro" id="IPR036390">
    <property type="entry name" value="WH_DNA-bd_sf"/>
</dbReference>
<dbReference type="Gene3D" id="1.10.10.10">
    <property type="entry name" value="Winged helix-like DNA-binding domain superfamily/Winged helix DNA-binding domain"/>
    <property type="match status" value="1"/>
</dbReference>
<proteinExistence type="predicted"/>
<dbReference type="RefSeq" id="WP_157026936.1">
    <property type="nucleotide sequence ID" value="NZ_WQMS01000009.1"/>
</dbReference>
<dbReference type="EMBL" id="WQMS01000009">
    <property type="protein sequence ID" value="MVO77962.1"/>
    <property type="molecule type" value="Genomic_DNA"/>
</dbReference>